<protein>
    <submittedName>
        <fullName evidence="1">Uncharacterized protein</fullName>
    </submittedName>
</protein>
<gene>
    <name evidence="1" type="ORF">FYJ59_11475</name>
</gene>
<dbReference type="EMBL" id="VUMU01000016">
    <property type="protein sequence ID" value="MST58848.1"/>
    <property type="molecule type" value="Genomic_DNA"/>
</dbReference>
<evidence type="ECO:0000313" key="2">
    <source>
        <dbReference type="Proteomes" id="UP000476055"/>
    </source>
</evidence>
<organism evidence="1 2">
    <name type="scientific">Waltera intestinalis</name>
    <dbReference type="NCBI Taxonomy" id="2606635"/>
    <lineage>
        <taxon>Bacteria</taxon>
        <taxon>Bacillati</taxon>
        <taxon>Bacillota</taxon>
        <taxon>Clostridia</taxon>
        <taxon>Lachnospirales</taxon>
        <taxon>Lachnospiraceae</taxon>
        <taxon>Waltera</taxon>
    </lineage>
</organism>
<evidence type="ECO:0000313" key="1">
    <source>
        <dbReference type="EMBL" id="MST58848.1"/>
    </source>
</evidence>
<comment type="caution">
    <text evidence="1">The sequence shown here is derived from an EMBL/GenBank/DDBJ whole genome shotgun (WGS) entry which is preliminary data.</text>
</comment>
<accession>A0A6L5YLF9</accession>
<keyword evidence="2" id="KW-1185">Reference proteome</keyword>
<name>A0A6L5YLF9_9FIRM</name>
<dbReference type="AlphaFoldDB" id="A0A6L5YLF9"/>
<dbReference type="RefSeq" id="WP_154497395.1">
    <property type="nucleotide sequence ID" value="NZ_VUMU01000016.1"/>
</dbReference>
<reference evidence="1 2" key="1">
    <citation type="submission" date="2019-08" db="EMBL/GenBank/DDBJ databases">
        <title>In-depth cultivation of the pig gut microbiome towards novel bacterial diversity and tailored functional studies.</title>
        <authorList>
            <person name="Wylensek D."/>
            <person name="Hitch T.C.A."/>
            <person name="Clavel T."/>
        </authorList>
    </citation>
    <scope>NUCLEOTIDE SEQUENCE [LARGE SCALE GENOMIC DNA]</scope>
    <source>
        <strain evidence="1 2">WCA3-601-WT-6H</strain>
    </source>
</reference>
<dbReference type="Proteomes" id="UP000476055">
    <property type="component" value="Unassembled WGS sequence"/>
</dbReference>
<sequence>MQIKEQHEKKTELYKEIDKKLQDTSFEKIIEIQRWMLKSKQYQLLKTKDNKLFFFDSFCRIWIEEKKRMLCVEEEKDIFWRTHSIEEIESKYYDILFAILRVENNAIKQDIQQGIDKIIEEEISGIAIGYILMVESKCKKENVISISQLLAQKNEYIKAIELLQYAQSCISQDDDFILAEADCWITIRQWNQSLNCLKKISNPDRDILEIIHNIERINENEKL</sequence>
<proteinExistence type="predicted"/>